<proteinExistence type="predicted"/>
<name>A0A4D6MN34_VIGUN</name>
<accession>A0A4D6MN34</accession>
<sequence length="128" mass="13837">MHEELGQAQSSSYLGFFFFVSSDVAGTSPPMPMVATVVGALPFSSSSSVTETNQGVAPRSATVMIRTKRMRLMSGGGKIGGMEMWVAFEIGRNMMEPGGELVMNHGVFLGGRRMVKFLSFVFMRNGEV</sequence>
<keyword evidence="2" id="KW-1185">Reference proteome</keyword>
<evidence type="ECO:0000313" key="2">
    <source>
        <dbReference type="Proteomes" id="UP000501690"/>
    </source>
</evidence>
<gene>
    <name evidence="1" type="ORF">DEO72_LG8g977</name>
</gene>
<protein>
    <submittedName>
        <fullName evidence="1">Uncharacterized protein</fullName>
    </submittedName>
</protein>
<dbReference type="EMBL" id="CP039352">
    <property type="protein sequence ID" value="QCE02960.1"/>
    <property type="molecule type" value="Genomic_DNA"/>
</dbReference>
<evidence type="ECO:0000313" key="1">
    <source>
        <dbReference type="EMBL" id="QCE02960.1"/>
    </source>
</evidence>
<organism evidence="1 2">
    <name type="scientific">Vigna unguiculata</name>
    <name type="common">Cowpea</name>
    <dbReference type="NCBI Taxonomy" id="3917"/>
    <lineage>
        <taxon>Eukaryota</taxon>
        <taxon>Viridiplantae</taxon>
        <taxon>Streptophyta</taxon>
        <taxon>Embryophyta</taxon>
        <taxon>Tracheophyta</taxon>
        <taxon>Spermatophyta</taxon>
        <taxon>Magnoliopsida</taxon>
        <taxon>eudicotyledons</taxon>
        <taxon>Gunneridae</taxon>
        <taxon>Pentapetalae</taxon>
        <taxon>rosids</taxon>
        <taxon>fabids</taxon>
        <taxon>Fabales</taxon>
        <taxon>Fabaceae</taxon>
        <taxon>Papilionoideae</taxon>
        <taxon>50 kb inversion clade</taxon>
        <taxon>NPAAA clade</taxon>
        <taxon>indigoferoid/millettioid clade</taxon>
        <taxon>Phaseoleae</taxon>
        <taxon>Vigna</taxon>
    </lineage>
</organism>
<dbReference type="Proteomes" id="UP000501690">
    <property type="component" value="Linkage Group LG8"/>
</dbReference>
<dbReference type="AlphaFoldDB" id="A0A4D6MN34"/>
<reference evidence="1 2" key="1">
    <citation type="submission" date="2019-04" db="EMBL/GenBank/DDBJ databases">
        <title>An improved genome assembly and genetic linkage map for asparagus bean, Vigna unguiculata ssp. sesquipedialis.</title>
        <authorList>
            <person name="Xia Q."/>
            <person name="Zhang R."/>
            <person name="Dong Y."/>
        </authorList>
    </citation>
    <scope>NUCLEOTIDE SEQUENCE [LARGE SCALE GENOMIC DNA]</scope>
    <source>
        <tissue evidence="1">Leaf</tissue>
    </source>
</reference>